<evidence type="ECO:0000313" key="3">
    <source>
        <dbReference type="Proteomes" id="UP001165121"/>
    </source>
</evidence>
<evidence type="ECO:0000313" key="2">
    <source>
        <dbReference type="EMBL" id="GMF14464.1"/>
    </source>
</evidence>
<keyword evidence="3" id="KW-1185">Reference proteome</keyword>
<dbReference type="OrthoDB" id="2148490at2759"/>
<accession>A0A9W6WIJ7</accession>
<reference evidence="2" key="1">
    <citation type="submission" date="2023-04" db="EMBL/GenBank/DDBJ databases">
        <title>Phytophthora fragariaefolia NBRC 109709.</title>
        <authorList>
            <person name="Ichikawa N."/>
            <person name="Sato H."/>
            <person name="Tonouchi N."/>
        </authorList>
    </citation>
    <scope>NUCLEOTIDE SEQUENCE</scope>
    <source>
        <strain evidence="2">NBRC 109709</strain>
    </source>
</reference>
<comment type="caution">
    <text evidence="2">The sequence shown here is derived from an EMBL/GenBank/DDBJ whole genome shotgun (WGS) entry which is preliminary data.</text>
</comment>
<keyword evidence="1" id="KW-0732">Signal</keyword>
<protein>
    <submittedName>
        <fullName evidence="2">Unnamed protein product</fullName>
    </submittedName>
</protein>
<sequence>MQRLTMCWLCSRVVATGTIDYASVADLGELHVQWGFELRRSDYLGVASVAGFGLSDLAIRSLDVIHSTTGLPWWATIIATTVAVRTAFFPVTVISVGPFSDNLLAVMREGSQLTFALY</sequence>
<name>A0A9W6WIJ7_9STRA</name>
<gene>
    <name evidence="2" type="ORF">Pfra01_000006000</name>
</gene>
<dbReference type="AlphaFoldDB" id="A0A9W6WIJ7"/>
<feature type="signal peptide" evidence="1">
    <location>
        <begin position="1"/>
        <end position="15"/>
    </location>
</feature>
<dbReference type="Proteomes" id="UP001165121">
    <property type="component" value="Unassembled WGS sequence"/>
</dbReference>
<evidence type="ECO:0000256" key="1">
    <source>
        <dbReference type="SAM" id="SignalP"/>
    </source>
</evidence>
<feature type="chain" id="PRO_5040764793" evidence="1">
    <location>
        <begin position="16"/>
        <end position="118"/>
    </location>
</feature>
<proteinExistence type="predicted"/>
<organism evidence="2 3">
    <name type="scientific">Phytophthora fragariaefolia</name>
    <dbReference type="NCBI Taxonomy" id="1490495"/>
    <lineage>
        <taxon>Eukaryota</taxon>
        <taxon>Sar</taxon>
        <taxon>Stramenopiles</taxon>
        <taxon>Oomycota</taxon>
        <taxon>Peronosporomycetes</taxon>
        <taxon>Peronosporales</taxon>
        <taxon>Peronosporaceae</taxon>
        <taxon>Phytophthora</taxon>
    </lineage>
</organism>
<dbReference type="EMBL" id="BSXT01000003">
    <property type="protein sequence ID" value="GMF14464.1"/>
    <property type="molecule type" value="Genomic_DNA"/>
</dbReference>